<dbReference type="SUPFAM" id="SSF55781">
    <property type="entry name" value="GAF domain-like"/>
    <property type="match status" value="1"/>
</dbReference>
<dbReference type="InterPro" id="IPR014757">
    <property type="entry name" value="Tscrpt_reg_IclR_C"/>
</dbReference>
<dbReference type="Gene3D" id="3.30.450.40">
    <property type="match status" value="1"/>
</dbReference>
<dbReference type="InterPro" id="IPR050707">
    <property type="entry name" value="HTH_MetabolicPath_Reg"/>
</dbReference>
<dbReference type="GO" id="GO:0003677">
    <property type="term" value="F:DNA binding"/>
    <property type="evidence" value="ECO:0007669"/>
    <property type="project" value="UniProtKB-KW"/>
</dbReference>
<keyword evidence="1" id="KW-0805">Transcription regulation</keyword>
<keyword evidence="2 6" id="KW-0238">DNA-binding</keyword>
<dbReference type="InterPro" id="IPR029016">
    <property type="entry name" value="GAF-like_dom_sf"/>
</dbReference>
<gene>
    <name evidence="6" type="ORF">TRIHO_21600</name>
</gene>
<dbReference type="Gene3D" id="1.10.10.10">
    <property type="entry name" value="Winged helix-like DNA-binding domain superfamily/Winged helix DNA-binding domain"/>
    <property type="match status" value="1"/>
</dbReference>
<dbReference type="PANTHER" id="PTHR30136:SF23">
    <property type="entry name" value="DNA-BINDING TRANSCRIPTIONAL ACTIVATOR MHPR"/>
    <property type="match status" value="1"/>
</dbReference>
<feature type="domain" description="HTH iclR-type" evidence="4">
    <location>
        <begin position="9"/>
        <end position="70"/>
    </location>
</feature>
<evidence type="ECO:0000256" key="3">
    <source>
        <dbReference type="ARBA" id="ARBA00023163"/>
    </source>
</evidence>
<dbReference type="Pfam" id="PF01614">
    <property type="entry name" value="IclR_C"/>
    <property type="match status" value="1"/>
</dbReference>
<keyword evidence="7" id="KW-1185">Reference proteome</keyword>
<dbReference type="SUPFAM" id="SSF46785">
    <property type="entry name" value="Winged helix' DNA-binding domain"/>
    <property type="match status" value="1"/>
</dbReference>
<dbReference type="EMBL" id="LPUY01000064">
    <property type="protein sequence ID" value="KUP92902.1"/>
    <property type="molecule type" value="Genomic_DNA"/>
</dbReference>
<evidence type="ECO:0000313" key="6">
    <source>
        <dbReference type="EMBL" id="KUP92902.1"/>
    </source>
</evidence>
<dbReference type="Pfam" id="PF09339">
    <property type="entry name" value="HTH_IclR"/>
    <property type="match status" value="1"/>
</dbReference>
<evidence type="ECO:0000313" key="7">
    <source>
        <dbReference type="Proteomes" id="UP000068382"/>
    </source>
</evidence>
<reference evidence="6 7" key="1">
    <citation type="submission" date="2015-12" db="EMBL/GenBank/DDBJ databases">
        <title>Genome sequence of the marine Rhodobacteraceae strain O3.65, Candidatus Tritonibacter horizontis.</title>
        <authorList>
            <person name="Poehlein A."/>
            <person name="Giebel H.A."/>
            <person name="Voget S."/>
            <person name="Brinkhoff T."/>
        </authorList>
    </citation>
    <scope>NUCLEOTIDE SEQUENCE [LARGE SCALE GENOMIC DNA]</scope>
    <source>
        <strain evidence="6 7">O3.65</strain>
    </source>
</reference>
<evidence type="ECO:0000256" key="1">
    <source>
        <dbReference type="ARBA" id="ARBA00023015"/>
    </source>
</evidence>
<dbReference type="InterPro" id="IPR036388">
    <property type="entry name" value="WH-like_DNA-bd_sf"/>
</dbReference>
<evidence type="ECO:0000259" key="5">
    <source>
        <dbReference type="PROSITE" id="PS51078"/>
    </source>
</evidence>
<name>A0A132BXX3_9RHOB</name>
<proteinExistence type="predicted"/>
<dbReference type="PATRIC" id="fig|1768241.3.peg.2273"/>
<dbReference type="GO" id="GO:0003700">
    <property type="term" value="F:DNA-binding transcription factor activity"/>
    <property type="evidence" value="ECO:0007669"/>
    <property type="project" value="TreeGrafter"/>
</dbReference>
<dbReference type="PROSITE" id="PS51077">
    <property type="entry name" value="HTH_ICLR"/>
    <property type="match status" value="1"/>
</dbReference>
<dbReference type="Proteomes" id="UP000068382">
    <property type="component" value="Unassembled WGS sequence"/>
</dbReference>
<dbReference type="PANTHER" id="PTHR30136">
    <property type="entry name" value="HELIX-TURN-HELIX TRANSCRIPTIONAL REGULATOR, ICLR FAMILY"/>
    <property type="match status" value="1"/>
</dbReference>
<keyword evidence="3" id="KW-0804">Transcription</keyword>
<dbReference type="PROSITE" id="PS51078">
    <property type="entry name" value="ICLR_ED"/>
    <property type="match status" value="1"/>
</dbReference>
<evidence type="ECO:0000259" key="4">
    <source>
        <dbReference type="PROSITE" id="PS51077"/>
    </source>
</evidence>
<dbReference type="InterPro" id="IPR005471">
    <property type="entry name" value="Tscrpt_reg_IclR_N"/>
</dbReference>
<accession>A0A132BXX3</accession>
<comment type="caution">
    <text evidence="6">The sequence shown here is derived from an EMBL/GenBank/DDBJ whole genome shotgun (WGS) entry which is preliminary data.</text>
</comment>
<sequence>MTCAMLKENRSLDRGIEILETLAREGAMSLADLHRATGLPKSTLRRLLQTLIARKIVRRSLADQLYRTLVVFPDISGDVMPKGMLQVADAAIPRTLALTETIGWPSDIHIREARAMRIIDSTRKASHFHVEQGQINRRVSHFGSATGLACLAALPDREIAATYEALKSDLHWGPVSFGLDLAALMRRINVIRAQGYAERSPAYLGDREWDTDLYAIAVAITVRGQVVGGLSVLWLRTYKPVAAFAAQHLAALQAAAADINAQLEQVWDS</sequence>
<evidence type="ECO:0000256" key="2">
    <source>
        <dbReference type="ARBA" id="ARBA00023125"/>
    </source>
</evidence>
<feature type="domain" description="IclR-ED" evidence="5">
    <location>
        <begin position="71"/>
        <end position="265"/>
    </location>
</feature>
<dbReference type="GO" id="GO:0045892">
    <property type="term" value="P:negative regulation of DNA-templated transcription"/>
    <property type="evidence" value="ECO:0007669"/>
    <property type="project" value="TreeGrafter"/>
</dbReference>
<dbReference type="InterPro" id="IPR036390">
    <property type="entry name" value="WH_DNA-bd_sf"/>
</dbReference>
<organism evidence="6 7">
    <name type="scientific">Tritonibacter horizontis</name>
    <dbReference type="NCBI Taxonomy" id="1768241"/>
    <lineage>
        <taxon>Bacteria</taxon>
        <taxon>Pseudomonadati</taxon>
        <taxon>Pseudomonadota</taxon>
        <taxon>Alphaproteobacteria</taxon>
        <taxon>Rhodobacterales</taxon>
        <taxon>Paracoccaceae</taxon>
        <taxon>Tritonibacter</taxon>
    </lineage>
</organism>
<protein>
    <submittedName>
        <fullName evidence="6">DNA-binding transcriptional activator MhpR</fullName>
    </submittedName>
</protein>
<dbReference type="SMART" id="SM00346">
    <property type="entry name" value="HTH_ICLR"/>
    <property type="match status" value="1"/>
</dbReference>
<dbReference type="AlphaFoldDB" id="A0A132BXX3"/>